<protein>
    <submittedName>
        <fullName evidence="2">Uncharacterized protein</fullName>
    </submittedName>
</protein>
<dbReference type="EMBL" id="MRUL01000002">
    <property type="protein sequence ID" value="OON41206.1"/>
    <property type="molecule type" value="Genomic_DNA"/>
</dbReference>
<accession>A0A1S8YQY1</accession>
<dbReference type="NCBIfam" id="NF000536">
    <property type="entry name" value="YmiA"/>
    <property type="match status" value="1"/>
</dbReference>
<dbReference type="InterPro" id="IPR047744">
    <property type="entry name" value="YmiA_put-like"/>
</dbReference>
<dbReference type="AlphaFoldDB" id="A0A1S8YQY1"/>
<sequence>MATRLSVQPEFGHKTVKVERTSDLKRKAWLAIFAGSALFWAVVALLVWQIWS</sequence>
<comment type="caution">
    <text evidence="2">The sequence shown here is derived from an EMBL/GenBank/DDBJ whole genome shotgun (WGS) entry which is preliminary data.</text>
</comment>
<keyword evidence="1" id="KW-0812">Transmembrane</keyword>
<dbReference type="RefSeq" id="WP_078001453.1">
    <property type="nucleotide sequence ID" value="NZ_MRUL01000002.1"/>
</dbReference>
<feature type="transmembrane region" description="Helical" evidence="1">
    <location>
        <begin position="28"/>
        <end position="51"/>
    </location>
</feature>
<dbReference type="OrthoDB" id="6540960at2"/>
<dbReference type="Pfam" id="PF22868">
    <property type="entry name" value="YmiA-like"/>
    <property type="match status" value="1"/>
</dbReference>
<reference evidence="2 3" key="1">
    <citation type="submission" date="2016-12" db="EMBL/GenBank/DDBJ databases">
        <title>Izhakiella australiana sp. nov. of genus Izhakiella isolated from Australian desert.</title>
        <authorList>
            <person name="Ji M."/>
        </authorList>
    </citation>
    <scope>NUCLEOTIDE SEQUENCE [LARGE SCALE GENOMIC DNA]</scope>
    <source>
        <strain evidence="2 3">D4N98</strain>
    </source>
</reference>
<keyword evidence="1" id="KW-0472">Membrane</keyword>
<keyword evidence="3" id="KW-1185">Reference proteome</keyword>
<evidence type="ECO:0000313" key="2">
    <source>
        <dbReference type="EMBL" id="OON41206.1"/>
    </source>
</evidence>
<evidence type="ECO:0000256" key="1">
    <source>
        <dbReference type="SAM" id="Phobius"/>
    </source>
</evidence>
<organism evidence="2 3">
    <name type="scientific">Izhakiella australiensis</name>
    <dbReference type="NCBI Taxonomy" id="1926881"/>
    <lineage>
        <taxon>Bacteria</taxon>
        <taxon>Pseudomonadati</taxon>
        <taxon>Pseudomonadota</taxon>
        <taxon>Gammaproteobacteria</taxon>
        <taxon>Enterobacterales</taxon>
        <taxon>Erwiniaceae</taxon>
        <taxon>Izhakiella</taxon>
    </lineage>
</organism>
<keyword evidence="1" id="KW-1133">Transmembrane helix</keyword>
<dbReference type="Proteomes" id="UP000190667">
    <property type="component" value="Unassembled WGS sequence"/>
</dbReference>
<proteinExistence type="predicted"/>
<name>A0A1S8YQY1_9GAMM</name>
<gene>
    <name evidence="2" type="ORF">BTJ39_04355</name>
</gene>
<evidence type="ECO:0000313" key="3">
    <source>
        <dbReference type="Proteomes" id="UP000190667"/>
    </source>
</evidence>